<dbReference type="Gene3D" id="3.40.50.1010">
    <property type="entry name" value="5'-nuclease"/>
    <property type="match status" value="1"/>
</dbReference>
<dbReference type="GeneID" id="16549166"/>
<dbReference type="Proteomes" id="UP000015502">
    <property type="component" value="Chromosome"/>
</dbReference>
<dbReference type="STRING" id="523849.OCC_11407"/>
<dbReference type="EMBL" id="CP006670">
    <property type="protein sequence ID" value="EHR78546.1"/>
    <property type="molecule type" value="Genomic_DNA"/>
</dbReference>
<dbReference type="InterPro" id="IPR029060">
    <property type="entry name" value="PIN-like_dom_sf"/>
</dbReference>
<sequence length="130" mass="14885">MIVIDASALAKVILQEENWDSVPLTEKTATLDYALVEALNAIWKAVIQKRLDEEDAKDRTEALKYLAKSLLLFEAKNYFERALEIALKEKITVYDALYIALAEELKADLYTSDVKQFEAAKKYVRVKLIQ</sequence>
<dbReference type="RefSeq" id="WP_004068188.1">
    <property type="nucleotide sequence ID" value="NC_022084.1"/>
</dbReference>
<dbReference type="PANTHER" id="PTHR35901">
    <property type="entry name" value="RIBONUCLEASE VAPC3"/>
    <property type="match status" value="1"/>
</dbReference>
<evidence type="ECO:0000259" key="2">
    <source>
        <dbReference type="Pfam" id="PF01850"/>
    </source>
</evidence>
<accession>H3ZNC2</accession>
<evidence type="ECO:0000313" key="4">
    <source>
        <dbReference type="Proteomes" id="UP000015502"/>
    </source>
</evidence>
<dbReference type="HOGENOM" id="CLU_121774_2_1_2"/>
<evidence type="ECO:0000313" key="3">
    <source>
        <dbReference type="EMBL" id="EHR78546.1"/>
    </source>
</evidence>
<proteinExistence type="predicted"/>
<dbReference type="InterPro" id="IPR044153">
    <property type="entry name" value="PIN_Pae0151-like"/>
</dbReference>
<protein>
    <recommendedName>
        <fullName evidence="2">PIN domain-containing protein</fullName>
    </recommendedName>
</protein>
<evidence type="ECO:0000256" key="1">
    <source>
        <dbReference type="ARBA" id="ARBA00022842"/>
    </source>
</evidence>
<reference evidence="3 4" key="1">
    <citation type="journal article" date="2012" name="J. Bacteriol.">
        <title>Genome sequence of the model hyperthermophilic archaeon Thermococcus litoralis NS-C.</title>
        <authorList>
            <person name="Gardner A.F."/>
            <person name="Kumar S."/>
            <person name="Perler F.B."/>
        </authorList>
    </citation>
    <scope>NUCLEOTIDE SEQUENCE [LARGE SCALE GENOMIC DNA]</scope>
    <source>
        <strain evidence="4">ATCC 51850 / DSM 5473 / JCM 8560 / NS-C</strain>
    </source>
</reference>
<dbReference type="Pfam" id="PF01850">
    <property type="entry name" value="PIN"/>
    <property type="match status" value="1"/>
</dbReference>
<feature type="domain" description="PIN" evidence="2">
    <location>
        <begin position="2"/>
        <end position="120"/>
    </location>
</feature>
<organism evidence="3 4">
    <name type="scientific">Thermococcus litoralis (strain ATCC 51850 / DSM 5473 / JCM 8560 / NS-C)</name>
    <dbReference type="NCBI Taxonomy" id="523849"/>
    <lineage>
        <taxon>Archaea</taxon>
        <taxon>Methanobacteriati</taxon>
        <taxon>Methanobacteriota</taxon>
        <taxon>Thermococci</taxon>
        <taxon>Thermococcales</taxon>
        <taxon>Thermococcaceae</taxon>
        <taxon>Thermococcus</taxon>
    </lineage>
</organism>
<dbReference type="PaxDb" id="523849-OCC_11407"/>
<keyword evidence="1" id="KW-0460">Magnesium</keyword>
<dbReference type="CDD" id="cd09873">
    <property type="entry name" value="PIN_Pae0151-like"/>
    <property type="match status" value="1"/>
</dbReference>
<keyword evidence="4" id="KW-1185">Reference proteome</keyword>
<name>H3ZNC2_THELN</name>
<dbReference type="AlphaFoldDB" id="H3ZNC2"/>
<dbReference type="PANTHER" id="PTHR35901:SF1">
    <property type="entry name" value="EXONUCLEASE VAPC9"/>
    <property type="match status" value="1"/>
</dbReference>
<dbReference type="KEGG" id="tlt:OCC_11407"/>
<dbReference type="InterPro" id="IPR002716">
    <property type="entry name" value="PIN_dom"/>
</dbReference>
<dbReference type="InterPro" id="IPR051619">
    <property type="entry name" value="TypeII_TA_RNase_PINc/VapC"/>
</dbReference>
<gene>
    <name evidence="3" type="ORF">OCC_11407</name>
</gene>
<dbReference type="SUPFAM" id="SSF88723">
    <property type="entry name" value="PIN domain-like"/>
    <property type="match status" value="1"/>
</dbReference>
<dbReference type="OrthoDB" id="269293at2157"/>